<name>A0A3R8LRJ9_9BURK</name>
<dbReference type="InterPro" id="IPR036812">
    <property type="entry name" value="NAD(P)_OxRdtase_dom_sf"/>
</dbReference>
<sequence length="358" mass="38908">MQKTTAQQGVSLPKRQARPDGLEVSAMGLGCMGMSEFYGPSDEAQSRDLLHYAIERGERFFDTADIYGFGHNEVLVGRVLRDHPLRQDIVLATKGGILRDRNDVTQRGVNTRPEYIRGAIARSLDRLQTGIDLYYLHRVEDDGAHIEETMAALADEMSAGRIGAVGLSEVSADTIRRADAALRRFTRDRDGLVEQGLAAVQSEYSLMTRVPETNGVLDTCIELGVLLVAYSPISRGLLGAAGFSAEALAADDWRRSLPRFDADNMPRNQQLAQVLYDVAAAEGISPAQTALAWVLSRAPNVVPIPGTRKRERLDDNLGAVSVSLSASALARLDETFRPGAASGLRYTEAAMKAYGMQA</sequence>
<proteinExistence type="predicted"/>
<dbReference type="InterPro" id="IPR050791">
    <property type="entry name" value="Aldo-Keto_reductase"/>
</dbReference>
<feature type="domain" description="NADP-dependent oxidoreductase" evidence="2">
    <location>
        <begin position="27"/>
        <end position="334"/>
    </location>
</feature>
<dbReference type="InterPro" id="IPR023210">
    <property type="entry name" value="NADP_OxRdtase_dom"/>
</dbReference>
<evidence type="ECO:0000313" key="4">
    <source>
        <dbReference type="Proteomes" id="UP000270261"/>
    </source>
</evidence>
<evidence type="ECO:0000259" key="2">
    <source>
        <dbReference type="Pfam" id="PF00248"/>
    </source>
</evidence>
<dbReference type="PANTHER" id="PTHR43625:SF40">
    <property type="entry name" value="ALDO-KETO REDUCTASE YAKC [NADP(+)]"/>
    <property type="match status" value="1"/>
</dbReference>
<dbReference type="GO" id="GO:0005737">
    <property type="term" value="C:cytoplasm"/>
    <property type="evidence" value="ECO:0007669"/>
    <property type="project" value="TreeGrafter"/>
</dbReference>
<reference evidence="3 4" key="1">
    <citation type="submission" date="2018-11" db="EMBL/GenBank/DDBJ databases">
        <title>Genome sequencing of Lautropia sp. KCOM 2505 (= ChDC F240).</title>
        <authorList>
            <person name="Kook J.-K."/>
            <person name="Park S.-N."/>
            <person name="Lim Y.K."/>
        </authorList>
    </citation>
    <scope>NUCLEOTIDE SEQUENCE [LARGE SCALE GENOMIC DNA]</scope>
    <source>
        <strain evidence="3 4">KCOM 2505</strain>
    </source>
</reference>
<comment type="caution">
    <text evidence="3">The sequence shown here is derived from an EMBL/GenBank/DDBJ whole genome shotgun (WGS) entry which is preliminary data.</text>
</comment>
<gene>
    <name evidence="3" type="ORF">EHV23_10375</name>
</gene>
<accession>A0A3R8LRJ9</accession>
<keyword evidence="1" id="KW-0560">Oxidoreductase</keyword>
<dbReference type="GO" id="GO:0016491">
    <property type="term" value="F:oxidoreductase activity"/>
    <property type="evidence" value="ECO:0007669"/>
    <property type="project" value="UniProtKB-KW"/>
</dbReference>
<dbReference type="PANTHER" id="PTHR43625">
    <property type="entry name" value="AFLATOXIN B1 ALDEHYDE REDUCTASE"/>
    <property type="match status" value="1"/>
</dbReference>
<protein>
    <submittedName>
        <fullName evidence="3">Aldo/keto reductase</fullName>
    </submittedName>
</protein>
<organism evidence="3 4">
    <name type="scientific">Lautropia dentalis</name>
    <dbReference type="NCBI Taxonomy" id="2490857"/>
    <lineage>
        <taxon>Bacteria</taxon>
        <taxon>Pseudomonadati</taxon>
        <taxon>Pseudomonadota</taxon>
        <taxon>Betaproteobacteria</taxon>
        <taxon>Burkholderiales</taxon>
        <taxon>Burkholderiaceae</taxon>
        <taxon>Lautropia</taxon>
    </lineage>
</organism>
<evidence type="ECO:0000313" key="3">
    <source>
        <dbReference type="EMBL" id="RRN44623.1"/>
    </source>
</evidence>
<dbReference type="OrthoDB" id="5488419at2"/>
<dbReference type="Proteomes" id="UP000270261">
    <property type="component" value="Unassembled WGS sequence"/>
</dbReference>
<evidence type="ECO:0000256" key="1">
    <source>
        <dbReference type="ARBA" id="ARBA00023002"/>
    </source>
</evidence>
<dbReference type="EMBL" id="RRUE01000002">
    <property type="protein sequence ID" value="RRN44623.1"/>
    <property type="molecule type" value="Genomic_DNA"/>
</dbReference>
<dbReference type="Gene3D" id="3.20.20.100">
    <property type="entry name" value="NADP-dependent oxidoreductase domain"/>
    <property type="match status" value="1"/>
</dbReference>
<dbReference type="Pfam" id="PF00248">
    <property type="entry name" value="Aldo_ket_red"/>
    <property type="match status" value="1"/>
</dbReference>
<keyword evidence="4" id="KW-1185">Reference proteome</keyword>
<dbReference type="AlphaFoldDB" id="A0A3R8LRJ9"/>
<dbReference type="SUPFAM" id="SSF51430">
    <property type="entry name" value="NAD(P)-linked oxidoreductase"/>
    <property type="match status" value="1"/>
</dbReference>